<dbReference type="EMBL" id="QNRE01000007">
    <property type="protein sequence ID" value="RBO89338.1"/>
    <property type="molecule type" value="Genomic_DNA"/>
</dbReference>
<keyword evidence="2" id="KW-0238">DNA-binding</keyword>
<dbReference type="GO" id="GO:0003700">
    <property type="term" value="F:DNA-binding transcription factor activity"/>
    <property type="evidence" value="ECO:0007669"/>
    <property type="project" value="InterPro"/>
</dbReference>
<evidence type="ECO:0000313" key="6">
    <source>
        <dbReference type="Proteomes" id="UP000252586"/>
    </source>
</evidence>
<dbReference type="InterPro" id="IPR009057">
    <property type="entry name" value="Homeodomain-like_sf"/>
</dbReference>
<dbReference type="STRING" id="1210090.GCA_001613185_06406"/>
<dbReference type="GO" id="GO:0043565">
    <property type="term" value="F:sequence-specific DNA binding"/>
    <property type="evidence" value="ECO:0007669"/>
    <property type="project" value="InterPro"/>
</dbReference>
<keyword evidence="3" id="KW-0804">Transcription</keyword>
<evidence type="ECO:0000256" key="2">
    <source>
        <dbReference type="ARBA" id="ARBA00023125"/>
    </source>
</evidence>
<dbReference type="InterPro" id="IPR050204">
    <property type="entry name" value="AraC_XylS_family_regulators"/>
</dbReference>
<comment type="caution">
    <text evidence="5">The sequence shown here is derived from an EMBL/GenBank/DDBJ whole genome shotgun (WGS) entry which is preliminary data.</text>
</comment>
<name>A0A366DJC1_9NOCA</name>
<dbReference type="SMART" id="SM00342">
    <property type="entry name" value="HTH_ARAC"/>
    <property type="match status" value="1"/>
</dbReference>
<gene>
    <name evidence="5" type="ORF">DFR74_10715</name>
</gene>
<sequence>MRRDVRELGGAWREFQRHTVTAPSEALARHVERYWAVTWEYERPYRQLVVPLPNVHLSFRDGRAELHGPSSSHAFRELAGAGSVFGVAFRPGMFRPFLGAPVSGLRDRVVDAATVFGPDLPEPEVDAVERFLLEHLKGMRPDTRAETSVPDTDPQADLAYRVVTAIADDTGVTRIDEIARRFGLSVRGVQRLFADYVGIGPKWVVRRYRLHEITERLAEDADIDWAALAAALGYADQAHLSRDFRKIFGEPPTHYAQRY</sequence>
<evidence type="ECO:0000256" key="3">
    <source>
        <dbReference type="ARBA" id="ARBA00023163"/>
    </source>
</evidence>
<feature type="domain" description="HTH araC/xylS-type" evidence="4">
    <location>
        <begin position="160"/>
        <end position="258"/>
    </location>
</feature>
<organism evidence="5 6">
    <name type="scientific">Nocardia puris</name>
    <dbReference type="NCBI Taxonomy" id="208602"/>
    <lineage>
        <taxon>Bacteria</taxon>
        <taxon>Bacillati</taxon>
        <taxon>Actinomycetota</taxon>
        <taxon>Actinomycetes</taxon>
        <taxon>Mycobacteriales</taxon>
        <taxon>Nocardiaceae</taxon>
        <taxon>Nocardia</taxon>
    </lineage>
</organism>
<dbReference type="Pfam" id="PF12833">
    <property type="entry name" value="HTH_18"/>
    <property type="match status" value="1"/>
</dbReference>
<dbReference type="OrthoDB" id="2559672at2"/>
<dbReference type="Proteomes" id="UP000252586">
    <property type="component" value="Unassembled WGS sequence"/>
</dbReference>
<keyword evidence="1" id="KW-0805">Transcription regulation</keyword>
<evidence type="ECO:0000259" key="4">
    <source>
        <dbReference type="PROSITE" id="PS01124"/>
    </source>
</evidence>
<evidence type="ECO:0000256" key="1">
    <source>
        <dbReference type="ARBA" id="ARBA00023015"/>
    </source>
</evidence>
<dbReference type="PROSITE" id="PS01124">
    <property type="entry name" value="HTH_ARAC_FAMILY_2"/>
    <property type="match status" value="1"/>
</dbReference>
<dbReference type="Pfam" id="PF20240">
    <property type="entry name" value="DUF6597"/>
    <property type="match status" value="1"/>
</dbReference>
<keyword evidence="6" id="KW-1185">Reference proteome</keyword>
<proteinExistence type="predicted"/>
<protein>
    <submittedName>
        <fullName evidence="5">Helix-turn-helix protein</fullName>
    </submittedName>
</protein>
<dbReference type="SUPFAM" id="SSF46689">
    <property type="entry name" value="Homeodomain-like"/>
    <property type="match status" value="1"/>
</dbReference>
<reference evidence="5 6" key="1">
    <citation type="submission" date="2018-06" db="EMBL/GenBank/DDBJ databases">
        <title>Genomic Encyclopedia of Type Strains, Phase IV (KMG-IV): sequencing the most valuable type-strain genomes for metagenomic binning, comparative biology and taxonomic classification.</title>
        <authorList>
            <person name="Goeker M."/>
        </authorList>
    </citation>
    <scope>NUCLEOTIDE SEQUENCE [LARGE SCALE GENOMIC DNA]</scope>
    <source>
        <strain evidence="5 6">DSM 44599</strain>
    </source>
</reference>
<dbReference type="InterPro" id="IPR046532">
    <property type="entry name" value="DUF6597"/>
</dbReference>
<evidence type="ECO:0000313" key="5">
    <source>
        <dbReference type="EMBL" id="RBO89338.1"/>
    </source>
</evidence>
<accession>A0A366DJC1</accession>
<dbReference type="AlphaFoldDB" id="A0A366DJC1"/>
<dbReference type="InterPro" id="IPR018060">
    <property type="entry name" value="HTH_AraC"/>
</dbReference>
<dbReference type="Gene3D" id="1.10.10.60">
    <property type="entry name" value="Homeodomain-like"/>
    <property type="match status" value="1"/>
</dbReference>
<dbReference type="PANTHER" id="PTHR46796">
    <property type="entry name" value="HTH-TYPE TRANSCRIPTIONAL ACTIVATOR RHAS-RELATED"/>
    <property type="match status" value="1"/>
</dbReference>
<dbReference type="RefSeq" id="WP_084538172.1">
    <property type="nucleotide sequence ID" value="NZ_QNRE01000007.1"/>
</dbReference>